<dbReference type="NCBIfam" id="NF006671">
    <property type="entry name" value="PRK09219.1"/>
    <property type="match status" value="1"/>
</dbReference>
<keyword evidence="2 5" id="KW-0328">Glycosyltransferase</keyword>
<comment type="subcellular location">
    <subcellularLocation>
        <location evidence="5">Cytoplasm</location>
    </subcellularLocation>
</comment>
<dbReference type="PANTHER" id="PTHR43864">
    <property type="entry name" value="HYPOXANTHINE/GUANINE PHOSPHORIBOSYLTRANSFERASE"/>
    <property type="match status" value="1"/>
</dbReference>
<dbReference type="EC" id="2.4.2.22" evidence="5 6"/>
<dbReference type="UniPathway" id="UPA00602">
    <property type="reaction ID" value="UER00658"/>
</dbReference>
<feature type="binding site" evidence="5">
    <location>
        <position position="156"/>
    </location>
    <ligand>
        <name>xanthine</name>
        <dbReference type="ChEBI" id="CHEBI:17712"/>
    </ligand>
</feature>
<dbReference type="GO" id="GO:0046110">
    <property type="term" value="P:xanthine metabolic process"/>
    <property type="evidence" value="ECO:0007669"/>
    <property type="project" value="UniProtKB-UniRule"/>
</dbReference>
<evidence type="ECO:0000256" key="6">
    <source>
        <dbReference type="NCBIfam" id="TIGR01744"/>
    </source>
</evidence>
<dbReference type="AlphaFoldDB" id="A0A1U7M2H0"/>
<organism evidence="8 9">
    <name type="scientific">Tissierella creatinophila DSM 6911</name>
    <dbReference type="NCBI Taxonomy" id="1123403"/>
    <lineage>
        <taxon>Bacteria</taxon>
        <taxon>Bacillati</taxon>
        <taxon>Bacillota</taxon>
        <taxon>Tissierellia</taxon>
        <taxon>Tissierellales</taxon>
        <taxon>Tissierellaceae</taxon>
        <taxon>Tissierella</taxon>
    </lineage>
</organism>
<dbReference type="PANTHER" id="PTHR43864:SF1">
    <property type="entry name" value="XANTHINE PHOSPHORIBOSYLTRANSFERASE"/>
    <property type="match status" value="1"/>
</dbReference>
<reference evidence="8 9" key="1">
    <citation type="submission" date="2016-02" db="EMBL/GenBank/DDBJ databases">
        <title>Genome sequence of Tissierella creatinophila DSM 6911.</title>
        <authorList>
            <person name="Poehlein A."/>
            <person name="Daniel R."/>
        </authorList>
    </citation>
    <scope>NUCLEOTIDE SEQUENCE [LARGE SCALE GENOMIC DNA]</scope>
    <source>
        <strain evidence="8 9">DSM 6911</strain>
    </source>
</reference>
<dbReference type="InterPro" id="IPR050118">
    <property type="entry name" value="Pur/Pyrimidine_PRTase"/>
</dbReference>
<dbReference type="InterPro" id="IPR010079">
    <property type="entry name" value="Xanthine_PRibTrfase"/>
</dbReference>
<evidence type="ECO:0000256" key="4">
    <source>
        <dbReference type="ARBA" id="ARBA00022726"/>
    </source>
</evidence>
<comment type="caution">
    <text evidence="5">Lacks conserved residue(s) required for the propagation of feature annotation.</text>
</comment>
<dbReference type="CDD" id="cd06223">
    <property type="entry name" value="PRTases_typeI"/>
    <property type="match status" value="1"/>
</dbReference>
<comment type="catalytic activity">
    <reaction evidence="5">
        <text>XMP + diphosphate = xanthine + 5-phospho-alpha-D-ribose 1-diphosphate</text>
        <dbReference type="Rhea" id="RHEA:10800"/>
        <dbReference type="ChEBI" id="CHEBI:17712"/>
        <dbReference type="ChEBI" id="CHEBI:33019"/>
        <dbReference type="ChEBI" id="CHEBI:57464"/>
        <dbReference type="ChEBI" id="CHEBI:58017"/>
        <dbReference type="EC" id="2.4.2.22"/>
    </reaction>
</comment>
<dbReference type="GO" id="GO:0005737">
    <property type="term" value="C:cytoplasm"/>
    <property type="evidence" value="ECO:0007669"/>
    <property type="project" value="UniProtKB-SubCell"/>
</dbReference>
<evidence type="ECO:0000256" key="5">
    <source>
        <dbReference type="HAMAP-Rule" id="MF_01184"/>
    </source>
</evidence>
<dbReference type="InterPro" id="IPR000836">
    <property type="entry name" value="PRTase_dom"/>
</dbReference>
<dbReference type="GO" id="GO:0006166">
    <property type="term" value="P:purine ribonucleoside salvage"/>
    <property type="evidence" value="ECO:0007669"/>
    <property type="project" value="UniProtKB-KW"/>
</dbReference>
<proteinExistence type="inferred from homology"/>
<evidence type="ECO:0000313" key="8">
    <source>
        <dbReference type="EMBL" id="OLS01491.1"/>
    </source>
</evidence>
<keyword evidence="1 5" id="KW-0963">Cytoplasm</keyword>
<name>A0A1U7M2H0_TISCR</name>
<keyword evidence="3 5" id="KW-0808">Transferase</keyword>
<evidence type="ECO:0000256" key="1">
    <source>
        <dbReference type="ARBA" id="ARBA00022490"/>
    </source>
</evidence>
<comment type="pathway">
    <text evidence="5">Purine metabolism; XMP biosynthesis via salvage pathway; XMP from xanthine: step 1/1.</text>
</comment>
<gene>
    <name evidence="5 8" type="primary">xpt</name>
    <name evidence="8" type="ORF">TICRE_25300</name>
</gene>
<comment type="caution">
    <text evidence="8">The sequence shown here is derived from an EMBL/GenBank/DDBJ whole genome shotgun (WGS) entry which is preliminary data.</text>
</comment>
<keyword evidence="9" id="KW-1185">Reference proteome</keyword>
<evidence type="ECO:0000259" key="7">
    <source>
        <dbReference type="Pfam" id="PF00156"/>
    </source>
</evidence>
<feature type="domain" description="Phosphoribosyltransferase" evidence="7">
    <location>
        <begin position="35"/>
        <end position="157"/>
    </location>
</feature>
<comment type="subunit">
    <text evidence="5">Homodimer.</text>
</comment>
<dbReference type="SUPFAM" id="SSF53271">
    <property type="entry name" value="PRTase-like"/>
    <property type="match status" value="1"/>
</dbReference>
<sequence>MDILKQRIMEDARVLEGQIIKVDNFLNHQVDVALLNEIGKEFKERFKDYKIDKILTAEASGIAIASIAAQYFQVPMIFARKTESKNLDKDKYESEVYSYTKGKVYKIMVSKRYLKEDENVLIIDDFLANGKAVEGLIDIVNQSGANLIGIGVAIEKGFQDGGKGLRERGIKLESLAIIDSIKDGKVEFR</sequence>
<feature type="binding site" evidence="5">
    <location>
        <begin position="128"/>
        <end position="132"/>
    </location>
    <ligand>
        <name>5-phospho-alpha-D-ribose 1-diphosphate</name>
        <dbReference type="ChEBI" id="CHEBI:58017"/>
    </ligand>
</feature>
<keyword evidence="4 5" id="KW-0660">Purine salvage</keyword>
<evidence type="ECO:0000256" key="3">
    <source>
        <dbReference type="ARBA" id="ARBA00022679"/>
    </source>
</evidence>
<comment type="similarity">
    <text evidence="5">Belongs to the purine/pyrimidine phosphoribosyltransferase family. Xpt subfamily.</text>
</comment>
<evidence type="ECO:0000313" key="9">
    <source>
        <dbReference type="Proteomes" id="UP000186112"/>
    </source>
</evidence>
<evidence type="ECO:0000256" key="2">
    <source>
        <dbReference type="ARBA" id="ARBA00022676"/>
    </source>
</evidence>
<dbReference type="Proteomes" id="UP000186112">
    <property type="component" value="Unassembled WGS sequence"/>
</dbReference>
<dbReference type="EMBL" id="LTDM01000066">
    <property type="protein sequence ID" value="OLS01491.1"/>
    <property type="molecule type" value="Genomic_DNA"/>
</dbReference>
<dbReference type="GO" id="GO:0032265">
    <property type="term" value="P:XMP salvage"/>
    <property type="evidence" value="ECO:0007669"/>
    <property type="project" value="UniProtKB-UniRule"/>
</dbReference>
<dbReference type="GO" id="GO:0000310">
    <property type="term" value="F:xanthine phosphoribosyltransferase activity"/>
    <property type="evidence" value="ECO:0007669"/>
    <property type="project" value="UniProtKB-UniRule"/>
</dbReference>
<dbReference type="NCBIfam" id="TIGR01744">
    <property type="entry name" value="XPRTase"/>
    <property type="match status" value="1"/>
</dbReference>
<feature type="binding site" evidence="5">
    <location>
        <position position="27"/>
    </location>
    <ligand>
        <name>xanthine</name>
        <dbReference type="ChEBI" id="CHEBI:17712"/>
    </ligand>
</feature>
<comment type="function">
    <text evidence="5">Converts the preformed base xanthine, a product of nucleic acid breakdown, to xanthosine 5'-monophosphate (XMP), so it can be reused for RNA or DNA synthesis.</text>
</comment>
<dbReference type="OrthoDB" id="9790678at2"/>
<dbReference type="Pfam" id="PF00156">
    <property type="entry name" value="Pribosyltran"/>
    <property type="match status" value="1"/>
</dbReference>
<dbReference type="Gene3D" id="3.40.50.2020">
    <property type="match status" value="1"/>
</dbReference>
<accession>A0A1U7M2H0</accession>
<protein>
    <recommendedName>
        <fullName evidence="5 6">Xanthine phosphoribosyltransferase</fullName>
        <shortName evidence="5">XPRTase</shortName>
        <ecNumber evidence="5 6">2.4.2.22</ecNumber>
    </recommendedName>
</protein>
<dbReference type="RefSeq" id="WP_075728633.1">
    <property type="nucleotide sequence ID" value="NZ_LTDM01000066.1"/>
</dbReference>
<dbReference type="HAMAP" id="MF_01184">
    <property type="entry name" value="XPRTase"/>
    <property type="match status" value="1"/>
</dbReference>
<dbReference type="InterPro" id="IPR029057">
    <property type="entry name" value="PRTase-like"/>
</dbReference>